<dbReference type="InterPro" id="IPR016823">
    <property type="entry name" value="Thiosulf_SoxX_II"/>
</dbReference>
<keyword evidence="8" id="KW-1185">Reference proteome</keyword>
<dbReference type="RefSeq" id="WP_168106828.1">
    <property type="nucleotide sequence ID" value="NZ_VTOX01000002.1"/>
</dbReference>
<dbReference type="PROSITE" id="PS51007">
    <property type="entry name" value="CYTC"/>
    <property type="match status" value="1"/>
</dbReference>
<dbReference type="InterPro" id="IPR036909">
    <property type="entry name" value="Cyt_c-like_dom_sf"/>
</dbReference>
<dbReference type="InterPro" id="IPR009056">
    <property type="entry name" value="Cyt_c-like_dom"/>
</dbReference>
<dbReference type="GO" id="GO:0009055">
    <property type="term" value="F:electron transfer activity"/>
    <property type="evidence" value="ECO:0007669"/>
    <property type="project" value="InterPro"/>
</dbReference>
<protein>
    <submittedName>
        <fullName evidence="7">Sulfur oxidation c-type cytochrome SoxX</fullName>
    </submittedName>
</protein>
<organism evidence="7 8">
    <name type="scientific">Ramlibacter lithotrophicus</name>
    <dbReference type="NCBI Taxonomy" id="2606681"/>
    <lineage>
        <taxon>Bacteria</taxon>
        <taxon>Pseudomonadati</taxon>
        <taxon>Pseudomonadota</taxon>
        <taxon>Betaproteobacteria</taxon>
        <taxon>Burkholderiales</taxon>
        <taxon>Comamonadaceae</taxon>
        <taxon>Ramlibacter</taxon>
    </lineage>
</organism>
<evidence type="ECO:0000256" key="2">
    <source>
        <dbReference type="ARBA" id="ARBA00022723"/>
    </source>
</evidence>
<accession>A0A7X6DEP9</accession>
<dbReference type="Pfam" id="PF00034">
    <property type="entry name" value="Cytochrom_C"/>
    <property type="match status" value="1"/>
</dbReference>
<name>A0A7X6DEP9_9BURK</name>
<dbReference type="AlphaFoldDB" id="A0A7X6DEP9"/>
<gene>
    <name evidence="7" type="primary">soxX</name>
    <name evidence="7" type="ORF">RAMLITH_07865</name>
</gene>
<dbReference type="PIRSF" id="PIRSF024608">
    <property type="entry name" value="UCP024608"/>
    <property type="match status" value="1"/>
</dbReference>
<sequence length="227" mass="24325">MKKTAIKISVVALVAWAVAGCAGGGASRTASLPPAPELDRITADLVKASFRDQGIAKVDRLQQDETNQECSAAHVAGKPLDEKRAKAIEAANLKTVKWPSDGKFLGDWKAGEKLAQSGRGMTWTDKTTNAADNGGNCYNCHQITKEEISYGTIGPSLYNYGKMRGVSDPNSPAAKPIVEYTWGKIWNAKAYNACSNMPRAGHAGILNEQQIKNIVALLLDPQSPVNK</sequence>
<dbReference type="GO" id="GO:0020037">
    <property type="term" value="F:heme binding"/>
    <property type="evidence" value="ECO:0007669"/>
    <property type="project" value="InterPro"/>
</dbReference>
<evidence type="ECO:0000256" key="4">
    <source>
        <dbReference type="PROSITE-ProRule" id="PRU00433"/>
    </source>
</evidence>
<evidence type="ECO:0000256" key="3">
    <source>
        <dbReference type="ARBA" id="ARBA00023004"/>
    </source>
</evidence>
<dbReference type="NCBIfam" id="TIGR04485">
    <property type="entry name" value="thiosulf_SoxX"/>
    <property type="match status" value="1"/>
</dbReference>
<evidence type="ECO:0000256" key="1">
    <source>
        <dbReference type="ARBA" id="ARBA00022617"/>
    </source>
</evidence>
<keyword evidence="3 4" id="KW-0408">Iron</keyword>
<feature type="domain" description="Cytochrome c" evidence="6">
    <location>
        <begin position="106"/>
        <end position="222"/>
    </location>
</feature>
<dbReference type="SUPFAM" id="SSF46626">
    <property type="entry name" value="Cytochrome c"/>
    <property type="match status" value="1"/>
</dbReference>
<keyword evidence="1 4" id="KW-0349">Heme</keyword>
<feature type="signal peptide" evidence="5">
    <location>
        <begin position="1"/>
        <end position="22"/>
    </location>
</feature>
<evidence type="ECO:0000256" key="5">
    <source>
        <dbReference type="SAM" id="SignalP"/>
    </source>
</evidence>
<proteinExistence type="predicted"/>
<dbReference type="PROSITE" id="PS51257">
    <property type="entry name" value="PROKAR_LIPOPROTEIN"/>
    <property type="match status" value="1"/>
</dbReference>
<evidence type="ECO:0000313" key="7">
    <source>
        <dbReference type="EMBL" id="NKE65737.1"/>
    </source>
</evidence>
<evidence type="ECO:0000259" key="6">
    <source>
        <dbReference type="PROSITE" id="PS51007"/>
    </source>
</evidence>
<dbReference type="Gene3D" id="1.10.760.10">
    <property type="entry name" value="Cytochrome c-like domain"/>
    <property type="match status" value="1"/>
</dbReference>
<dbReference type="EMBL" id="VTOX01000002">
    <property type="protein sequence ID" value="NKE65737.1"/>
    <property type="molecule type" value="Genomic_DNA"/>
</dbReference>
<dbReference type="InterPro" id="IPR030999">
    <property type="entry name" value="Thiosulf_SoxX"/>
</dbReference>
<keyword evidence="2 4" id="KW-0479">Metal-binding</keyword>
<comment type="caution">
    <text evidence="7">The sequence shown here is derived from an EMBL/GenBank/DDBJ whole genome shotgun (WGS) entry which is preliminary data.</text>
</comment>
<keyword evidence="5" id="KW-0732">Signal</keyword>
<dbReference type="Proteomes" id="UP000521868">
    <property type="component" value="Unassembled WGS sequence"/>
</dbReference>
<dbReference type="GO" id="GO:0046872">
    <property type="term" value="F:metal ion binding"/>
    <property type="evidence" value="ECO:0007669"/>
    <property type="project" value="UniProtKB-KW"/>
</dbReference>
<evidence type="ECO:0000313" key="8">
    <source>
        <dbReference type="Proteomes" id="UP000521868"/>
    </source>
</evidence>
<feature type="chain" id="PRO_5031349430" evidence="5">
    <location>
        <begin position="23"/>
        <end position="227"/>
    </location>
</feature>
<reference evidence="7 8" key="1">
    <citation type="journal article" date="2020" name="Nature">
        <title>Bacterial chemolithoautotrophy via manganese oxidation.</title>
        <authorList>
            <person name="Yu H."/>
            <person name="Leadbetter J.R."/>
        </authorList>
    </citation>
    <scope>NUCLEOTIDE SEQUENCE [LARGE SCALE GENOMIC DNA]</scope>
    <source>
        <strain evidence="7 8">RBP-1</strain>
    </source>
</reference>